<protein>
    <submittedName>
        <fullName evidence="2">Uncharacterized protein</fullName>
    </submittedName>
</protein>
<dbReference type="Proteomes" id="UP000241462">
    <property type="component" value="Unassembled WGS sequence"/>
</dbReference>
<organism evidence="2 3">
    <name type="scientific">Coniella lustricola</name>
    <dbReference type="NCBI Taxonomy" id="2025994"/>
    <lineage>
        <taxon>Eukaryota</taxon>
        <taxon>Fungi</taxon>
        <taxon>Dikarya</taxon>
        <taxon>Ascomycota</taxon>
        <taxon>Pezizomycotina</taxon>
        <taxon>Sordariomycetes</taxon>
        <taxon>Sordariomycetidae</taxon>
        <taxon>Diaporthales</taxon>
        <taxon>Schizoparmaceae</taxon>
        <taxon>Coniella</taxon>
    </lineage>
</organism>
<proteinExistence type="predicted"/>
<keyword evidence="1" id="KW-0472">Membrane</keyword>
<dbReference type="AlphaFoldDB" id="A0A2T3ALE4"/>
<gene>
    <name evidence="2" type="ORF">BD289DRAFT_240706</name>
</gene>
<keyword evidence="1" id="KW-1133">Transmembrane helix</keyword>
<dbReference type="EMBL" id="KZ678377">
    <property type="protein sequence ID" value="PSS02516.1"/>
    <property type="molecule type" value="Genomic_DNA"/>
</dbReference>
<evidence type="ECO:0000256" key="1">
    <source>
        <dbReference type="SAM" id="Phobius"/>
    </source>
</evidence>
<keyword evidence="3" id="KW-1185">Reference proteome</keyword>
<reference evidence="2 3" key="1">
    <citation type="journal article" date="2018" name="Mycol. Prog.">
        <title>Coniella lustricola, a new species from submerged detritus.</title>
        <authorList>
            <person name="Raudabaugh D.B."/>
            <person name="Iturriaga T."/>
            <person name="Carver A."/>
            <person name="Mondo S."/>
            <person name="Pangilinan J."/>
            <person name="Lipzen A."/>
            <person name="He G."/>
            <person name="Amirebrahimi M."/>
            <person name="Grigoriev I.V."/>
            <person name="Miller A.N."/>
        </authorList>
    </citation>
    <scope>NUCLEOTIDE SEQUENCE [LARGE SCALE GENOMIC DNA]</scope>
    <source>
        <strain evidence="2 3">B22-T-1</strain>
    </source>
</reference>
<evidence type="ECO:0000313" key="2">
    <source>
        <dbReference type="EMBL" id="PSS02516.1"/>
    </source>
</evidence>
<keyword evidence="1" id="KW-0812">Transmembrane</keyword>
<accession>A0A2T3ALE4</accession>
<sequence>MPTSEFSACHLQTSKSRQRDAHTLWLDFDSFPKSPVLFVPRLQSCPGLCRHSPTICIDRHRHGYTIPTAHSRGVREIPLDHLQRNWNCTAAFLLTAAAKTISSLLALCLRTAPRGRLFFPISGPARETDCVSAERQQAGVTRTSLGWSVFLCILCLVSCMFCCIHVHTVPGSFCTVFGC</sequence>
<evidence type="ECO:0000313" key="3">
    <source>
        <dbReference type="Proteomes" id="UP000241462"/>
    </source>
</evidence>
<dbReference type="InParanoid" id="A0A2T3ALE4"/>
<name>A0A2T3ALE4_9PEZI</name>
<feature type="transmembrane region" description="Helical" evidence="1">
    <location>
        <begin position="145"/>
        <end position="167"/>
    </location>
</feature>